<sequence length="50" mass="5507">MADQRVFNLVDWHGVTCVSGWGFSVAIKWRKDTASGKASQAANGRFAEIH</sequence>
<protein>
    <submittedName>
        <fullName evidence="1">Uncharacterized protein</fullName>
    </submittedName>
</protein>
<dbReference type="Proteomes" id="UP000387223">
    <property type="component" value="Unassembled WGS sequence"/>
</dbReference>
<gene>
    <name evidence="1" type="ORF">MSSD14B_09270</name>
</gene>
<dbReference type="AlphaFoldDB" id="A0A5M3PX18"/>
<organism evidence="1 2">
    <name type="scientific">Marinobacter salsuginis</name>
    <dbReference type="NCBI Taxonomy" id="418719"/>
    <lineage>
        <taxon>Bacteria</taxon>
        <taxon>Pseudomonadati</taxon>
        <taxon>Pseudomonadota</taxon>
        <taxon>Gammaproteobacteria</taxon>
        <taxon>Pseudomonadales</taxon>
        <taxon>Marinobacteraceae</taxon>
        <taxon>Marinobacter</taxon>
    </lineage>
</organism>
<evidence type="ECO:0000313" key="1">
    <source>
        <dbReference type="EMBL" id="GBO87259.1"/>
    </source>
</evidence>
<dbReference type="EMBL" id="BGZI01000003">
    <property type="protein sequence ID" value="GBO87259.1"/>
    <property type="molecule type" value="Genomic_DNA"/>
</dbReference>
<reference evidence="1 2" key="1">
    <citation type="journal article" date="2019" name="J. Gen. Appl. Microbiol.">
        <title>Aerobic degradation of cis-dichloroethene by the marine bacterium Marinobacter salsuginis strain 5N-3.</title>
        <authorList>
            <person name="Inoue Y."/>
            <person name="Fukunaga Y."/>
            <person name="Katsumata H."/>
            <person name="Ohji S."/>
            <person name="Hosoyama A."/>
            <person name="Mori K."/>
            <person name="Ando K."/>
        </authorList>
    </citation>
    <scope>NUCLEOTIDE SEQUENCE [LARGE SCALE GENOMIC DNA]</scope>
    <source>
        <strain evidence="1 2">NBRC 109114</strain>
    </source>
</reference>
<proteinExistence type="predicted"/>
<evidence type="ECO:0000313" key="2">
    <source>
        <dbReference type="Proteomes" id="UP000387223"/>
    </source>
</evidence>
<name>A0A5M3PX18_9GAMM</name>
<comment type="caution">
    <text evidence="1">The sequence shown here is derived from an EMBL/GenBank/DDBJ whole genome shotgun (WGS) entry which is preliminary data.</text>
</comment>
<accession>A0A5M3PX18</accession>